<evidence type="ECO:0000256" key="1">
    <source>
        <dbReference type="ARBA" id="ARBA00001974"/>
    </source>
</evidence>
<dbReference type="InterPro" id="IPR046373">
    <property type="entry name" value="Acyl-CoA_Oxase/DH_mid-dom_sf"/>
</dbReference>
<evidence type="ECO:0000256" key="2">
    <source>
        <dbReference type="ARBA" id="ARBA00009347"/>
    </source>
</evidence>
<dbReference type="InterPro" id="IPR036250">
    <property type="entry name" value="AcylCo_DH-like_C"/>
</dbReference>
<keyword evidence="9" id="KW-1185">Reference proteome</keyword>
<comment type="cofactor">
    <cofactor evidence="1">
        <name>FAD</name>
        <dbReference type="ChEBI" id="CHEBI:57692"/>
    </cofactor>
</comment>
<comment type="similarity">
    <text evidence="2">Belongs to the acyl-CoA dehydrogenase family.</text>
</comment>
<name>A0ABN1GYK4_9ACTN</name>
<dbReference type="RefSeq" id="WP_344605838.1">
    <property type="nucleotide sequence ID" value="NZ_BAAAHE010000023.1"/>
</dbReference>
<dbReference type="Gene3D" id="2.40.110.10">
    <property type="entry name" value="Butyryl-CoA Dehydrogenase, subunit A, domain 2"/>
    <property type="match status" value="1"/>
</dbReference>
<comment type="caution">
    <text evidence="8">The sequence shown here is derived from an EMBL/GenBank/DDBJ whole genome shotgun (WGS) entry which is preliminary data.</text>
</comment>
<evidence type="ECO:0000313" key="9">
    <source>
        <dbReference type="Proteomes" id="UP001500957"/>
    </source>
</evidence>
<dbReference type="PANTHER" id="PTHR43884:SF20">
    <property type="entry name" value="ACYL-COA DEHYDROGENASE FADE28"/>
    <property type="match status" value="1"/>
</dbReference>
<dbReference type="InterPro" id="IPR009100">
    <property type="entry name" value="AcylCoA_DH/oxidase_NM_dom_sf"/>
</dbReference>
<dbReference type="SUPFAM" id="SSF47203">
    <property type="entry name" value="Acyl-CoA dehydrogenase C-terminal domain-like"/>
    <property type="match status" value="1"/>
</dbReference>
<evidence type="ECO:0000256" key="5">
    <source>
        <dbReference type="ARBA" id="ARBA00023002"/>
    </source>
</evidence>
<reference evidence="8 9" key="1">
    <citation type="journal article" date="2019" name="Int. J. Syst. Evol. Microbiol.">
        <title>The Global Catalogue of Microorganisms (GCM) 10K type strain sequencing project: providing services to taxonomists for standard genome sequencing and annotation.</title>
        <authorList>
            <consortium name="The Broad Institute Genomics Platform"/>
            <consortium name="The Broad Institute Genome Sequencing Center for Infectious Disease"/>
            <person name="Wu L."/>
            <person name="Ma J."/>
        </authorList>
    </citation>
    <scope>NUCLEOTIDE SEQUENCE [LARGE SCALE GENOMIC DNA]</scope>
    <source>
        <strain evidence="8 9">JCM 10671</strain>
    </source>
</reference>
<organism evidence="8 9">
    <name type="scientific">Sporichthya brevicatena</name>
    <dbReference type="NCBI Taxonomy" id="171442"/>
    <lineage>
        <taxon>Bacteria</taxon>
        <taxon>Bacillati</taxon>
        <taxon>Actinomycetota</taxon>
        <taxon>Actinomycetes</taxon>
        <taxon>Sporichthyales</taxon>
        <taxon>Sporichthyaceae</taxon>
        <taxon>Sporichthya</taxon>
    </lineage>
</organism>
<evidence type="ECO:0000313" key="8">
    <source>
        <dbReference type="EMBL" id="GAA0623700.1"/>
    </source>
</evidence>
<evidence type="ECO:0000256" key="3">
    <source>
        <dbReference type="ARBA" id="ARBA00022630"/>
    </source>
</evidence>
<dbReference type="SUPFAM" id="SSF56645">
    <property type="entry name" value="Acyl-CoA dehydrogenase NM domain-like"/>
    <property type="match status" value="1"/>
</dbReference>
<dbReference type="Pfam" id="PF02771">
    <property type="entry name" value="Acyl-CoA_dh_N"/>
    <property type="match status" value="1"/>
</dbReference>
<dbReference type="Gene3D" id="1.20.140.10">
    <property type="entry name" value="Butyryl-CoA Dehydrogenase, subunit A, domain 3"/>
    <property type="match status" value="1"/>
</dbReference>
<proteinExistence type="inferred from homology"/>
<dbReference type="PANTHER" id="PTHR43884">
    <property type="entry name" value="ACYL-COA DEHYDROGENASE"/>
    <property type="match status" value="1"/>
</dbReference>
<dbReference type="Pfam" id="PF00441">
    <property type="entry name" value="Acyl-CoA_dh_1"/>
    <property type="match status" value="1"/>
</dbReference>
<dbReference type="EMBL" id="BAAAHE010000023">
    <property type="protein sequence ID" value="GAA0623700.1"/>
    <property type="molecule type" value="Genomic_DNA"/>
</dbReference>
<gene>
    <name evidence="8" type="ORF">GCM10009547_28480</name>
</gene>
<dbReference type="CDD" id="cd00567">
    <property type="entry name" value="ACAD"/>
    <property type="match status" value="1"/>
</dbReference>
<accession>A0ABN1GYK4</accession>
<keyword evidence="3" id="KW-0285">Flavoprotein</keyword>
<keyword evidence="5" id="KW-0560">Oxidoreductase</keyword>
<dbReference type="InterPro" id="IPR009075">
    <property type="entry name" value="AcylCo_DH/oxidase_C"/>
</dbReference>
<sequence>MRLAFTPEQSDLRAAVRELCRDHAADTDLRRVADLPGGFDPKVYDQVAGMGLLGLAVPEFFGGAGCGWVEVGVVLEEFGRALLPVPYFSSAVLAVAALLACDDPGAHADYLPRIVDGSLLATVGLTGTTATWEGAGVTVTARPGDRDWILHGEMSYVCDGAGADLLLVFARSPEGGGLFAVDAPASGIRREALQVVDLTRPQAHIVLDDVPARLIGQISPSWRPFARVLDIAATALAAESLGGAQRTLEMAVDHAKIRKQFGRPIGSFQAIKHLCADVLVRVESARSAAYYALHATGVGGEVGATAASLAKAHCGDAFLYAAEQNVLVHGAIGLSWEHSAQLYLKRAKTTAVMFGDATHHREQLAQRIGL</sequence>
<feature type="domain" description="Acyl-CoA dehydrogenase/oxidase C-terminal" evidence="6">
    <location>
        <begin position="227"/>
        <end position="368"/>
    </location>
</feature>
<evidence type="ECO:0000256" key="4">
    <source>
        <dbReference type="ARBA" id="ARBA00022827"/>
    </source>
</evidence>
<dbReference type="Proteomes" id="UP001500957">
    <property type="component" value="Unassembled WGS sequence"/>
</dbReference>
<dbReference type="InterPro" id="IPR037069">
    <property type="entry name" value="AcylCoA_DH/ox_N_sf"/>
</dbReference>
<dbReference type="InterPro" id="IPR013786">
    <property type="entry name" value="AcylCoA_DH/ox_N"/>
</dbReference>
<evidence type="ECO:0000259" key="6">
    <source>
        <dbReference type="Pfam" id="PF00441"/>
    </source>
</evidence>
<feature type="domain" description="Acyl-CoA dehydrogenase/oxidase N-terminal" evidence="7">
    <location>
        <begin position="6"/>
        <end position="117"/>
    </location>
</feature>
<keyword evidence="4" id="KW-0274">FAD</keyword>
<evidence type="ECO:0000259" key="7">
    <source>
        <dbReference type="Pfam" id="PF02771"/>
    </source>
</evidence>
<protein>
    <submittedName>
        <fullName evidence="8">Acyl-CoA dehydrogenase family protein</fullName>
    </submittedName>
</protein>
<dbReference type="Gene3D" id="1.10.540.10">
    <property type="entry name" value="Acyl-CoA dehydrogenase/oxidase, N-terminal domain"/>
    <property type="match status" value="1"/>
</dbReference>